<feature type="transmembrane region" description="Helical" evidence="1">
    <location>
        <begin position="12"/>
        <end position="35"/>
    </location>
</feature>
<keyword evidence="1" id="KW-0472">Membrane</keyword>
<proteinExistence type="predicted"/>
<organism evidence="2 3">
    <name type="scientific">Penicillium nordicum</name>
    <dbReference type="NCBI Taxonomy" id="229535"/>
    <lineage>
        <taxon>Eukaryota</taxon>
        <taxon>Fungi</taxon>
        <taxon>Dikarya</taxon>
        <taxon>Ascomycota</taxon>
        <taxon>Pezizomycotina</taxon>
        <taxon>Eurotiomycetes</taxon>
        <taxon>Eurotiomycetidae</taxon>
        <taxon>Eurotiales</taxon>
        <taxon>Aspergillaceae</taxon>
        <taxon>Penicillium</taxon>
    </lineage>
</organism>
<gene>
    <name evidence="2" type="ORF">ACN38_g8294</name>
</gene>
<dbReference type="AlphaFoldDB" id="A0A0M8P5I8"/>
<feature type="transmembrane region" description="Helical" evidence="1">
    <location>
        <begin position="482"/>
        <end position="502"/>
    </location>
</feature>
<keyword evidence="3" id="KW-1185">Reference proteome</keyword>
<name>A0A0M8P5I8_9EURO</name>
<evidence type="ECO:0000313" key="2">
    <source>
        <dbReference type="EMBL" id="KOS40840.1"/>
    </source>
</evidence>
<dbReference type="EMBL" id="LHQQ01000150">
    <property type="protein sequence ID" value="KOS40840.1"/>
    <property type="molecule type" value="Genomic_DNA"/>
</dbReference>
<comment type="caution">
    <text evidence="2">The sequence shown here is derived from an EMBL/GenBank/DDBJ whole genome shotgun (WGS) entry which is preliminary data.</text>
</comment>
<evidence type="ECO:0000256" key="1">
    <source>
        <dbReference type="SAM" id="Phobius"/>
    </source>
</evidence>
<dbReference type="OrthoDB" id="5332281at2759"/>
<accession>A0A0M8P5I8</accession>
<protein>
    <submittedName>
        <fullName evidence="2">Uncharacterized protein</fullName>
    </submittedName>
</protein>
<reference evidence="2 3" key="1">
    <citation type="submission" date="2015-08" db="EMBL/GenBank/DDBJ databases">
        <title>Genome sequencing of Penicillium nordicum.</title>
        <authorList>
            <person name="Nguyen H.D."/>
            <person name="Seifert K.A."/>
        </authorList>
    </citation>
    <scope>NUCLEOTIDE SEQUENCE [LARGE SCALE GENOMIC DNA]</scope>
    <source>
        <strain evidence="2 3">DAOMC 185683</strain>
    </source>
</reference>
<keyword evidence="1" id="KW-0812">Transmembrane</keyword>
<keyword evidence="1" id="KW-1133">Transmembrane helix</keyword>
<dbReference type="Proteomes" id="UP000037696">
    <property type="component" value="Unassembled WGS sequence"/>
</dbReference>
<evidence type="ECO:0000313" key="3">
    <source>
        <dbReference type="Proteomes" id="UP000037696"/>
    </source>
</evidence>
<sequence>MAKAIRNKHFDVAAGVTCSMLLRLMVIFSTALFSLQTAQVRLSSVPIQFSYIFSAKNVTFDAPGAQAFDILDRVLFENGTYPEGTNAHLVFQQFSAPSLAPNAMITVPVDGMMADLGCETASIDIKKWDVTNVAGHGHHSSTLESDGVTLMTPSCKISNAALNSALGGISPYVARFSSAQCDGSSAEDGMRIVVTLAEISLGRLAQNISTLTENVTTAEVIIQRSVQLICNPTYSLVKIQAETNTSQSSSPVNLRRIGTESSVLPDLTAWDIAKAVLSDSSSHDSFARPNHNHNLFHATNDPFQNKTYVDVALQLGAQLAGITGNIDKLFEDGALNDAASSYYSAMTAQLINKGLTQRNQSTAVGRAIVNENRIVMTQLSLRVMEVCLILEILLAVSMIFLGPRTTIAPWNPASISAVATIMTKSNAIGQSLRGTGTAQSYALHDSLEDRHYYSQLTPKGFLIKTEGNDSKSLDNQESQKPAWAPFPGFIARGVIFIAVALLRFWRLHCMKSDGLGNVSSNEHGFIRMLKCHNSICHKARKNEGTCDTIS</sequence>
<dbReference type="STRING" id="229535.A0A0M8P5I8"/>